<feature type="transmembrane region" description="Helical" evidence="1">
    <location>
        <begin position="86"/>
        <end position="115"/>
    </location>
</feature>
<keyword evidence="1" id="KW-1133">Transmembrane helix</keyword>
<feature type="domain" description="DUF1468" evidence="2">
    <location>
        <begin position="10"/>
        <end position="148"/>
    </location>
</feature>
<dbReference type="Pfam" id="PF07331">
    <property type="entry name" value="TctB"/>
    <property type="match status" value="1"/>
</dbReference>
<protein>
    <recommendedName>
        <fullName evidence="2">DUF1468 domain-containing protein</fullName>
    </recommendedName>
</protein>
<dbReference type="InterPro" id="IPR009936">
    <property type="entry name" value="DUF1468"/>
</dbReference>
<dbReference type="AlphaFoldDB" id="E7C3A8"/>
<organism evidence="3">
    <name type="scientific">uncultured nuHF2 cluster bacterium HF0130_29D04</name>
    <dbReference type="NCBI Taxonomy" id="723587"/>
    <lineage>
        <taxon>Bacteria</taxon>
        <taxon>environmental samples</taxon>
    </lineage>
</organism>
<evidence type="ECO:0000259" key="2">
    <source>
        <dbReference type="Pfam" id="PF07331"/>
    </source>
</evidence>
<accession>E7C3A8</accession>
<reference evidence="3" key="1">
    <citation type="submission" date="2010-01" db="EMBL/GenBank/DDBJ databases">
        <title>Genome fragments of uncultured bacteria from the North Pacific subtropical Gyre.</title>
        <authorList>
            <person name="Pham V.D."/>
            <person name="Delong E.F."/>
        </authorList>
    </citation>
    <scope>NUCLEOTIDE SEQUENCE</scope>
</reference>
<proteinExistence type="predicted"/>
<keyword evidence="1" id="KW-0472">Membrane</keyword>
<feature type="transmembrane region" description="Helical" evidence="1">
    <location>
        <begin position="41"/>
        <end position="65"/>
    </location>
</feature>
<keyword evidence="1" id="KW-0812">Transmembrane</keyword>
<name>E7C3A8_9BACT</name>
<evidence type="ECO:0000313" key="3">
    <source>
        <dbReference type="EMBL" id="ADI21932.1"/>
    </source>
</evidence>
<dbReference type="EMBL" id="GU567970">
    <property type="protein sequence ID" value="ADI21932.1"/>
    <property type="molecule type" value="Genomic_DNA"/>
</dbReference>
<sequence length="156" mass="17749">MLSMKKRNLVASLFLFLFCAGYAYTAYQLPTRAIENSTQPSFFPWVIVVFLFVLTLSLLIQSLFYKNTDKVENKKTLGYQISAYASILSISYLIFLPILGFVLANIFLFVGLMILYKEKRLIFILTCSITIPLIIFLIFKKVFSISLPVGILGGLF</sequence>
<evidence type="ECO:0000256" key="1">
    <source>
        <dbReference type="SAM" id="Phobius"/>
    </source>
</evidence>
<feature type="transmembrane region" description="Helical" evidence="1">
    <location>
        <begin position="121"/>
        <end position="139"/>
    </location>
</feature>